<evidence type="ECO:0000256" key="5">
    <source>
        <dbReference type="ARBA" id="ARBA00034808"/>
    </source>
</evidence>
<dbReference type="EC" id="5.6.2.4" evidence="5"/>
<dbReference type="PROSITE" id="PS51192">
    <property type="entry name" value="HELICASE_ATP_BIND_1"/>
    <property type="match status" value="1"/>
</dbReference>
<evidence type="ECO:0000256" key="6">
    <source>
        <dbReference type="SAM" id="SignalP"/>
    </source>
</evidence>
<comment type="caution">
    <text evidence="8">The sequence shown here is derived from an EMBL/GenBank/DDBJ whole genome shotgun (WGS) entry which is preliminary data.</text>
</comment>
<dbReference type="EMBL" id="CAJMWZ010001310">
    <property type="protein sequence ID" value="CAE6434688.1"/>
    <property type="molecule type" value="Genomic_DNA"/>
</dbReference>
<feature type="signal peptide" evidence="6">
    <location>
        <begin position="1"/>
        <end position="23"/>
    </location>
</feature>
<dbReference type="GO" id="GO:0005694">
    <property type="term" value="C:chromosome"/>
    <property type="evidence" value="ECO:0007669"/>
    <property type="project" value="TreeGrafter"/>
</dbReference>
<dbReference type="AlphaFoldDB" id="A0A8H2XVL4"/>
<name>A0A8H2XVL4_9AGAM</name>
<organism evidence="8 9">
    <name type="scientific">Rhizoctonia solani</name>
    <dbReference type="NCBI Taxonomy" id="456999"/>
    <lineage>
        <taxon>Eukaryota</taxon>
        <taxon>Fungi</taxon>
        <taxon>Dikarya</taxon>
        <taxon>Basidiomycota</taxon>
        <taxon>Agaricomycotina</taxon>
        <taxon>Agaricomycetes</taxon>
        <taxon>Cantharellales</taxon>
        <taxon>Ceratobasidiaceae</taxon>
        <taxon>Rhizoctonia</taxon>
    </lineage>
</organism>
<evidence type="ECO:0000256" key="1">
    <source>
        <dbReference type="ARBA" id="ARBA00005446"/>
    </source>
</evidence>
<comment type="similarity">
    <text evidence="1">Belongs to the helicase family. RecQ subfamily.</text>
</comment>
<dbReference type="GO" id="GO:0006281">
    <property type="term" value="P:DNA repair"/>
    <property type="evidence" value="ECO:0007669"/>
    <property type="project" value="TreeGrafter"/>
</dbReference>
<keyword evidence="2" id="KW-0238">DNA-binding</keyword>
<evidence type="ECO:0000259" key="7">
    <source>
        <dbReference type="PROSITE" id="PS51192"/>
    </source>
</evidence>
<comment type="catalytic activity">
    <reaction evidence="4">
        <text>Couples ATP hydrolysis with the unwinding of duplex DNA by translocating in the 3'-5' direction.</text>
        <dbReference type="EC" id="5.6.2.4"/>
    </reaction>
</comment>
<dbReference type="Proteomes" id="UP000663850">
    <property type="component" value="Unassembled WGS sequence"/>
</dbReference>
<dbReference type="InterPro" id="IPR027417">
    <property type="entry name" value="P-loop_NTPase"/>
</dbReference>
<dbReference type="SUPFAM" id="SSF52540">
    <property type="entry name" value="P-loop containing nucleoside triphosphate hydrolases"/>
    <property type="match status" value="1"/>
</dbReference>
<evidence type="ECO:0000313" key="9">
    <source>
        <dbReference type="Proteomes" id="UP000663850"/>
    </source>
</evidence>
<dbReference type="GO" id="GO:0003677">
    <property type="term" value="F:DNA binding"/>
    <property type="evidence" value="ECO:0007669"/>
    <property type="project" value="UniProtKB-KW"/>
</dbReference>
<dbReference type="GO" id="GO:0009378">
    <property type="term" value="F:four-way junction helicase activity"/>
    <property type="evidence" value="ECO:0007669"/>
    <property type="project" value="TreeGrafter"/>
</dbReference>
<feature type="domain" description="Helicase ATP-binding" evidence="7">
    <location>
        <begin position="1"/>
        <end position="149"/>
    </location>
</feature>
<reference evidence="8" key="1">
    <citation type="submission" date="2021-01" db="EMBL/GenBank/DDBJ databases">
        <authorList>
            <person name="Kaushik A."/>
        </authorList>
    </citation>
    <scope>NUCLEOTIDE SEQUENCE</scope>
    <source>
        <strain evidence="8">Type strain: AG8-Rh-89/</strain>
    </source>
</reference>
<proteinExistence type="inferred from homology"/>
<dbReference type="PANTHER" id="PTHR13710">
    <property type="entry name" value="DNA HELICASE RECQ FAMILY MEMBER"/>
    <property type="match status" value="1"/>
</dbReference>
<gene>
    <name evidence="8" type="ORF">RDB_LOCUS22417</name>
</gene>
<dbReference type="GO" id="GO:0043138">
    <property type="term" value="F:3'-5' DNA helicase activity"/>
    <property type="evidence" value="ECO:0007669"/>
    <property type="project" value="UniProtKB-EC"/>
</dbReference>
<dbReference type="GO" id="GO:0006310">
    <property type="term" value="P:DNA recombination"/>
    <property type="evidence" value="ECO:0007669"/>
    <property type="project" value="TreeGrafter"/>
</dbReference>
<keyword evidence="6" id="KW-0732">Signal</keyword>
<accession>A0A8H2XVL4</accession>
<dbReference type="InterPro" id="IPR014001">
    <property type="entry name" value="Helicase_ATP-bd"/>
</dbReference>
<feature type="chain" id="PRO_5034060751" description="DNA 3'-5' helicase" evidence="6">
    <location>
        <begin position="24"/>
        <end position="253"/>
    </location>
</feature>
<keyword evidence="3" id="KW-0413">Isomerase</keyword>
<protein>
    <recommendedName>
        <fullName evidence="5">DNA 3'-5' helicase</fullName>
        <ecNumber evidence="5">5.6.2.4</ecNumber>
    </recommendedName>
</protein>
<dbReference type="GO" id="GO:0005737">
    <property type="term" value="C:cytoplasm"/>
    <property type="evidence" value="ECO:0007669"/>
    <property type="project" value="TreeGrafter"/>
</dbReference>
<evidence type="ECO:0000313" key="8">
    <source>
        <dbReference type="EMBL" id="CAE6434688.1"/>
    </source>
</evidence>
<dbReference type="Gene3D" id="3.40.50.300">
    <property type="entry name" value="P-loop containing nucleotide triphosphate hydrolases"/>
    <property type="match status" value="1"/>
</dbReference>
<sequence length="253" mass="28116">MPAFLDSGLKIFLVSALNTLANAHVVEFGNWKLNAVALNATTKYKNLKKDILRREFQIIISSIEAFTDTTRLLPIVKSPELAALGPQRILIDGAHCIPKWGQHFRPQYALVGTLKLLLTGEVSMVAATATANNLMRQAIKQSLRFSSDVFEVNLGNRLPNISYSVHWIKNVSAVATELLEYFPSKSELPEFTIIFVDSRKLGASLLEALRQHLDPDLPGAVQLYHASRSEFDKILAAGFEREDGFKAMFSTEA</sequence>
<evidence type="ECO:0000256" key="3">
    <source>
        <dbReference type="ARBA" id="ARBA00023235"/>
    </source>
</evidence>
<dbReference type="PANTHER" id="PTHR13710:SF105">
    <property type="entry name" value="ATP-DEPENDENT DNA HELICASE Q1"/>
    <property type="match status" value="1"/>
</dbReference>
<evidence type="ECO:0000256" key="2">
    <source>
        <dbReference type="ARBA" id="ARBA00023125"/>
    </source>
</evidence>
<evidence type="ECO:0000256" key="4">
    <source>
        <dbReference type="ARBA" id="ARBA00034617"/>
    </source>
</evidence>